<name>A0A3E3E5C1_9FIRM</name>
<sequence>MNEYMELLDKPYLKNNEIAKLLNTSPSTVSNMIKEQGLKKWPWGYSTDELIKKLGLQPYINRQKKKAPTADQSKSAK</sequence>
<dbReference type="AlphaFoldDB" id="A0A3E3E5C1"/>
<dbReference type="RefSeq" id="WP_117446316.1">
    <property type="nucleotide sequence ID" value="NZ_QUSK01000013.1"/>
</dbReference>
<comment type="caution">
    <text evidence="1">The sequence shown here is derived from an EMBL/GenBank/DDBJ whole genome shotgun (WGS) entry which is preliminary data.</text>
</comment>
<proteinExistence type="predicted"/>
<evidence type="ECO:0000313" key="1">
    <source>
        <dbReference type="EMBL" id="RGD76378.1"/>
    </source>
</evidence>
<protein>
    <submittedName>
        <fullName evidence="1">Winged helix-turn-helix transcriptional regulator</fullName>
    </submittedName>
</protein>
<dbReference type="Proteomes" id="UP000260721">
    <property type="component" value="Unassembled WGS sequence"/>
</dbReference>
<gene>
    <name evidence="1" type="ORF">DXC78_06730</name>
</gene>
<evidence type="ECO:0000313" key="2">
    <source>
        <dbReference type="Proteomes" id="UP000260721"/>
    </source>
</evidence>
<accession>A0A3E3E5C1</accession>
<dbReference type="EMBL" id="QUSK01000013">
    <property type="protein sequence ID" value="RGD76378.1"/>
    <property type="molecule type" value="Genomic_DNA"/>
</dbReference>
<reference evidence="1 2" key="1">
    <citation type="submission" date="2018-08" db="EMBL/GenBank/DDBJ databases">
        <title>A genome reference for cultivated species of the human gut microbiota.</title>
        <authorList>
            <person name="Zou Y."/>
            <person name="Xue W."/>
            <person name="Luo G."/>
        </authorList>
    </citation>
    <scope>NUCLEOTIDE SEQUENCE [LARGE SCALE GENOMIC DNA]</scope>
    <source>
        <strain evidence="1 2">TF08-11</strain>
    </source>
</reference>
<organism evidence="1 2">
    <name type="scientific">Faecalicoccus pleomorphus</name>
    <dbReference type="NCBI Taxonomy" id="1323"/>
    <lineage>
        <taxon>Bacteria</taxon>
        <taxon>Bacillati</taxon>
        <taxon>Bacillota</taxon>
        <taxon>Erysipelotrichia</taxon>
        <taxon>Erysipelotrichales</taxon>
        <taxon>Erysipelotrichaceae</taxon>
        <taxon>Faecalicoccus</taxon>
    </lineage>
</organism>